<dbReference type="EMBL" id="JACVXA010000013">
    <property type="protein sequence ID" value="MBE3637931.1"/>
    <property type="molecule type" value="Genomic_DNA"/>
</dbReference>
<dbReference type="PANTHER" id="PTHR45138">
    <property type="entry name" value="REGULATORY COMPONENTS OF SENSORY TRANSDUCTION SYSTEM"/>
    <property type="match status" value="1"/>
</dbReference>
<proteinExistence type="predicted"/>
<dbReference type="Proteomes" id="UP000609121">
    <property type="component" value="Unassembled WGS sequence"/>
</dbReference>
<evidence type="ECO:0000256" key="2">
    <source>
        <dbReference type="ARBA" id="ARBA00034247"/>
    </source>
</evidence>
<accession>A0A8J6Z8R3</accession>
<evidence type="ECO:0000259" key="4">
    <source>
        <dbReference type="PROSITE" id="PS50887"/>
    </source>
</evidence>
<comment type="catalytic activity">
    <reaction evidence="2">
        <text>2 GTP = 3',3'-c-di-GMP + 2 diphosphate</text>
        <dbReference type="Rhea" id="RHEA:24898"/>
        <dbReference type="ChEBI" id="CHEBI:33019"/>
        <dbReference type="ChEBI" id="CHEBI:37565"/>
        <dbReference type="ChEBI" id="CHEBI:58805"/>
        <dbReference type="EC" id="2.7.7.65"/>
    </reaction>
</comment>
<dbReference type="SMART" id="SM00267">
    <property type="entry name" value="GGDEF"/>
    <property type="match status" value="1"/>
</dbReference>
<feature type="domain" description="GGDEF" evidence="4">
    <location>
        <begin position="190"/>
        <end position="324"/>
    </location>
</feature>
<dbReference type="GO" id="GO:0005886">
    <property type="term" value="C:plasma membrane"/>
    <property type="evidence" value="ECO:0007669"/>
    <property type="project" value="TreeGrafter"/>
</dbReference>
<gene>
    <name evidence="5" type="ORF">ICN82_06925</name>
</gene>
<evidence type="ECO:0000313" key="6">
    <source>
        <dbReference type="Proteomes" id="UP000609121"/>
    </source>
</evidence>
<dbReference type="InterPro" id="IPR050469">
    <property type="entry name" value="Diguanylate_Cyclase"/>
</dbReference>
<dbReference type="GO" id="GO:0043709">
    <property type="term" value="P:cell adhesion involved in single-species biofilm formation"/>
    <property type="evidence" value="ECO:0007669"/>
    <property type="project" value="TreeGrafter"/>
</dbReference>
<dbReference type="PANTHER" id="PTHR45138:SF9">
    <property type="entry name" value="DIGUANYLATE CYCLASE DGCM-RELATED"/>
    <property type="match status" value="1"/>
</dbReference>
<dbReference type="InterPro" id="IPR043128">
    <property type="entry name" value="Rev_trsase/Diguanyl_cyclase"/>
</dbReference>
<dbReference type="AlphaFoldDB" id="A0A8J6Z8R3"/>
<dbReference type="NCBIfam" id="TIGR00254">
    <property type="entry name" value="GGDEF"/>
    <property type="match status" value="1"/>
</dbReference>
<dbReference type="RefSeq" id="WP_193181094.1">
    <property type="nucleotide sequence ID" value="NZ_JACVXA010000013.1"/>
</dbReference>
<keyword evidence="6" id="KW-1185">Reference proteome</keyword>
<dbReference type="Pfam" id="PF00990">
    <property type="entry name" value="GGDEF"/>
    <property type="match status" value="1"/>
</dbReference>
<dbReference type="GO" id="GO:0052621">
    <property type="term" value="F:diguanylate cyclase activity"/>
    <property type="evidence" value="ECO:0007669"/>
    <property type="project" value="UniProtKB-EC"/>
</dbReference>
<organism evidence="5 6">
    <name type="scientific">Mangrovicoccus algicola</name>
    <dbReference type="NCBI Taxonomy" id="2771008"/>
    <lineage>
        <taxon>Bacteria</taxon>
        <taxon>Pseudomonadati</taxon>
        <taxon>Pseudomonadota</taxon>
        <taxon>Alphaproteobacteria</taxon>
        <taxon>Rhodobacterales</taxon>
        <taxon>Paracoccaceae</taxon>
        <taxon>Mangrovicoccus</taxon>
    </lineage>
</organism>
<evidence type="ECO:0000256" key="3">
    <source>
        <dbReference type="SAM" id="MobiDB-lite"/>
    </source>
</evidence>
<comment type="caution">
    <text evidence="5">The sequence shown here is derived from an EMBL/GenBank/DDBJ whole genome shotgun (WGS) entry which is preliminary data.</text>
</comment>
<dbReference type="InterPro" id="IPR000160">
    <property type="entry name" value="GGDEF_dom"/>
</dbReference>
<dbReference type="InterPro" id="IPR029787">
    <property type="entry name" value="Nucleotide_cyclase"/>
</dbReference>
<dbReference type="SUPFAM" id="SSF55073">
    <property type="entry name" value="Nucleotide cyclase"/>
    <property type="match status" value="1"/>
</dbReference>
<dbReference type="PROSITE" id="PS50887">
    <property type="entry name" value="GGDEF"/>
    <property type="match status" value="1"/>
</dbReference>
<name>A0A8J6Z8R3_9RHOB</name>
<sequence length="360" mass="38853">MEVMLDRPALDALMPMSLLADARGHILHAGPTLAKMRPEGYFAGQDLFGLFRFKRPRDIAAMAALRAAAGTPLRLCLLDDPQSQLRGAVVPWGGPAGGALLNLSFGLHVFQAIRHYTLNAGDFAVTDPTMDMLYLVEAKSAAMDVSHDLNLRLQAARIAAEEQAFTDTLTGLKNRRALDLVLGRYRRQGTDFALMGIDLDYFKRVNDTMGHGAGDMVLQHVARLMLARSGEGDTLVRTGGDEFLIVLRDRTDLEALRPRAEDMIRALEAPIAVPGGSCGISASIGLCASTQFDLWDTPQILADVDAALYAAKNGGRSRVAVFVPGMAPSQKDPEAKGRRLLARTLPPEAGGSVTDPPLRR</sequence>
<evidence type="ECO:0000256" key="1">
    <source>
        <dbReference type="ARBA" id="ARBA00012528"/>
    </source>
</evidence>
<feature type="region of interest" description="Disordered" evidence="3">
    <location>
        <begin position="328"/>
        <end position="360"/>
    </location>
</feature>
<dbReference type="CDD" id="cd01949">
    <property type="entry name" value="GGDEF"/>
    <property type="match status" value="1"/>
</dbReference>
<protein>
    <recommendedName>
        <fullName evidence="1">diguanylate cyclase</fullName>
        <ecNumber evidence="1">2.7.7.65</ecNumber>
    </recommendedName>
</protein>
<dbReference type="EC" id="2.7.7.65" evidence="1"/>
<dbReference type="Gene3D" id="3.30.70.270">
    <property type="match status" value="1"/>
</dbReference>
<evidence type="ECO:0000313" key="5">
    <source>
        <dbReference type="EMBL" id="MBE3637931.1"/>
    </source>
</evidence>
<dbReference type="GO" id="GO:1902201">
    <property type="term" value="P:negative regulation of bacterial-type flagellum-dependent cell motility"/>
    <property type="evidence" value="ECO:0007669"/>
    <property type="project" value="TreeGrafter"/>
</dbReference>
<reference evidence="5" key="1">
    <citation type="submission" date="2020-09" db="EMBL/GenBank/DDBJ databases">
        <title>A novel bacterium of genus Mangrovicoccus, isolated from South China Sea.</title>
        <authorList>
            <person name="Huang H."/>
            <person name="Mo K."/>
            <person name="Hu Y."/>
        </authorList>
    </citation>
    <scope>NUCLEOTIDE SEQUENCE</scope>
    <source>
        <strain evidence="5">HB182678</strain>
    </source>
</reference>